<keyword evidence="2 3" id="KW-0067">ATP-binding</keyword>
<sequence>MPSLTSSKQDRDDLEGWVFIRRRFLSMPKRKYLRLNGSTITVHENPAGDIEHDFSVLRATITVSFFGRVINFREEGGSKCYLHFKSRSDCNQWEAFMRSASVKDFSRDYALIEVLGTGSFSTVYKARRRKDCTLVAVKKVVKHRFDMMTYHELKREMFTMKNIKHDGIVTAYEVYNYPEEAYLVLKYLQGGTLGDNIFKAGGRVNEKTAIHVLKQVLSALVYLHENGYAHRDIKMENILCKWNDLDTTKVFLADFGFVNFFDDIDSECMNSVIGTPAYVAPEIREEKPYSAAVDLYALGVMTYRMLCGEYPYAEHEEENAAAALETGFEFANQVWHTLSEDAKSMVRGLLQHIPSKRLTAKEALHHPWLSLDSWDRRWKNTPKTVDQGVPTNSSTIESLVPVHLFTSPDWNRRL</sequence>
<keyword evidence="4" id="KW-0723">Serine/threonine-protein kinase</keyword>
<reference evidence="6 7" key="1">
    <citation type="journal article" date="2018" name="Mol. Biol. Evol.">
        <title>Analysis of the draft genome of the red seaweed Gracilariopsis chorda provides insights into genome size evolution in Rhodophyta.</title>
        <authorList>
            <person name="Lee J."/>
            <person name="Yang E.C."/>
            <person name="Graf L."/>
            <person name="Yang J.H."/>
            <person name="Qiu H."/>
            <person name="Zel Zion U."/>
            <person name="Chan C.X."/>
            <person name="Stephens T.G."/>
            <person name="Weber A.P.M."/>
            <person name="Boo G.H."/>
            <person name="Boo S.M."/>
            <person name="Kim K.M."/>
            <person name="Shin Y."/>
            <person name="Jung M."/>
            <person name="Lee S.J."/>
            <person name="Yim H.S."/>
            <person name="Lee J.H."/>
            <person name="Bhattacharya D."/>
            <person name="Yoon H.S."/>
        </authorList>
    </citation>
    <scope>NUCLEOTIDE SEQUENCE [LARGE SCALE GENOMIC DNA]</scope>
    <source>
        <strain evidence="6 7">SKKU-2015</strain>
        <tissue evidence="6">Whole body</tissue>
    </source>
</reference>
<evidence type="ECO:0000256" key="4">
    <source>
        <dbReference type="RuleBase" id="RU000304"/>
    </source>
</evidence>
<evidence type="ECO:0000313" key="7">
    <source>
        <dbReference type="Proteomes" id="UP000247409"/>
    </source>
</evidence>
<gene>
    <name evidence="6" type="ORF">BWQ96_01870</name>
</gene>
<dbReference type="GO" id="GO:0004674">
    <property type="term" value="F:protein serine/threonine kinase activity"/>
    <property type="evidence" value="ECO:0007669"/>
    <property type="project" value="UniProtKB-KW"/>
</dbReference>
<dbReference type="STRING" id="448386.A0A2V3J4V6"/>
<dbReference type="PROSITE" id="PS00108">
    <property type="entry name" value="PROTEIN_KINASE_ST"/>
    <property type="match status" value="1"/>
</dbReference>
<dbReference type="Pfam" id="PF00069">
    <property type="entry name" value="Pkinase"/>
    <property type="match status" value="1"/>
</dbReference>
<keyword evidence="1 3" id="KW-0547">Nucleotide-binding</keyword>
<protein>
    <submittedName>
        <fullName evidence="6">Calcium/calmodulin-dependent protein kinase type 1G</fullName>
    </submittedName>
</protein>
<dbReference type="PANTHER" id="PTHR24347">
    <property type="entry name" value="SERINE/THREONINE-PROTEIN KINASE"/>
    <property type="match status" value="1"/>
</dbReference>
<accession>A0A2V3J4V6</accession>
<evidence type="ECO:0000256" key="3">
    <source>
        <dbReference type="PROSITE-ProRule" id="PRU10141"/>
    </source>
</evidence>
<feature type="domain" description="Protein kinase" evidence="5">
    <location>
        <begin position="109"/>
        <end position="369"/>
    </location>
</feature>
<keyword evidence="6" id="KW-0808">Transferase</keyword>
<dbReference type="InterPro" id="IPR017441">
    <property type="entry name" value="Protein_kinase_ATP_BS"/>
</dbReference>
<dbReference type="Gene3D" id="1.10.510.10">
    <property type="entry name" value="Transferase(Phosphotransferase) domain 1"/>
    <property type="match status" value="1"/>
</dbReference>
<dbReference type="InterPro" id="IPR011009">
    <property type="entry name" value="Kinase-like_dom_sf"/>
</dbReference>
<dbReference type="InterPro" id="IPR008271">
    <property type="entry name" value="Ser/Thr_kinase_AS"/>
</dbReference>
<keyword evidence="7" id="KW-1185">Reference proteome</keyword>
<dbReference type="SUPFAM" id="SSF56112">
    <property type="entry name" value="Protein kinase-like (PK-like)"/>
    <property type="match status" value="1"/>
</dbReference>
<proteinExistence type="inferred from homology"/>
<dbReference type="GO" id="GO:0005524">
    <property type="term" value="F:ATP binding"/>
    <property type="evidence" value="ECO:0007669"/>
    <property type="project" value="UniProtKB-UniRule"/>
</dbReference>
<evidence type="ECO:0000259" key="5">
    <source>
        <dbReference type="PROSITE" id="PS50011"/>
    </source>
</evidence>
<dbReference type="AlphaFoldDB" id="A0A2V3J4V6"/>
<dbReference type="EMBL" id="NBIV01000014">
    <property type="protein sequence ID" value="PXF48410.1"/>
    <property type="molecule type" value="Genomic_DNA"/>
</dbReference>
<keyword evidence="6" id="KW-0418">Kinase</keyword>
<dbReference type="PROSITE" id="PS00107">
    <property type="entry name" value="PROTEIN_KINASE_ATP"/>
    <property type="match status" value="1"/>
</dbReference>
<dbReference type="PROSITE" id="PS50011">
    <property type="entry name" value="PROTEIN_KINASE_DOM"/>
    <property type="match status" value="1"/>
</dbReference>
<comment type="similarity">
    <text evidence="4">Belongs to the protein kinase superfamily.</text>
</comment>
<dbReference type="FunFam" id="1.10.510.10:FF:000571">
    <property type="entry name" value="Maternal embryonic leucine zipper kinase"/>
    <property type="match status" value="1"/>
</dbReference>
<evidence type="ECO:0000256" key="2">
    <source>
        <dbReference type="ARBA" id="ARBA00022840"/>
    </source>
</evidence>
<dbReference type="OrthoDB" id="40902at2759"/>
<name>A0A2V3J4V6_9FLOR</name>
<evidence type="ECO:0000256" key="1">
    <source>
        <dbReference type="ARBA" id="ARBA00022741"/>
    </source>
</evidence>
<dbReference type="SMART" id="SM00220">
    <property type="entry name" value="S_TKc"/>
    <property type="match status" value="1"/>
</dbReference>
<feature type="binding site" evidence="3">
    <location>
        <position position="139"/>
    </location>
    <ligand>
        <name>ATP</name>
        <dbReference type="ChEBI" id="CHEBI:30616"/>
    </ligand>
</feature>
<dbReference type="Proteomes" id="UP000247409">
    <property type="component" value="Unassembled WGS sequence"/>
</dbReference>
<evidence type="ECO:0000313" key="6">
    <source>
        <dbReference type="EMBL" id="PXF48410.1"/>
    </source>
</evidence>
<comment type="caution">
    <text evidence="6">The sequence shown here is derived from an EMBL/GenBank/DDBJ whole genome shotgun (WGS) entry which is preliminary data.</text>
</comment>
<dbReference type="InterPro" id="IPR000719">
    <property type="entry name" value="Prot_kinase_dom"/>
</dbReference>
<organism evidence="6 7">
    <name type="scientific">Gracilariopsis chorda</name>
    <dbReference type="NCBI Taxonomy" id="448386"/>
    <lineage>
        <taxon>Eukaryota</taxon>
        <taxon>Rhodophyta</taxon>
        <taxon>Florideophyceae</taxon>
        <taxon>Rhodymeniophycidae</taxon>
        <taxon>Gracilariales</taxon>
        <taxon>Gracilariaceae</taxon>
        <taxon>Gracilariopsis</taxon>
    </lineage>
</organism>